<dbReference type="EC" id="2.7.11.1" evidence="1"/>
<dbReference type="KEGG" id="tad:TRIADDRAFT_55450"/>
<feature type="region of interest" description="Disordered" evidence="11">
    <location>
        <begin position="1"/>
        <end position="66"/>
    </location>
</feature>
<evidence type="ECO:0000256" key="5">
    <source>
        <dbReference type="ARBA" id="ARBA00022777"/>
    </source>
</evidence>
<feature type="compositionally biased region" description="Polar residues" evidence="11">
    <location>
        <begin position="222"/>
        <end position="244"/>
    </location>
</feature>
<dbReference type="CTD" id="6753151"/>
<evidence type="ECO:0000313" key="13">
    <source>
        <dbReference type="EMBL" id="EDV25395.1"/>
    </source>
</evidence>
<dbReference type="EMBL" id="DS985244">
    <property type="protein sequence ID" value="EDV25395.1"/>
    <property type="molecule type" value="Genomic_DNA"/>
</dbReference>
<evidence type="ECO:0000256" key="3">
    <source>
        <dbReference type="ARBA" id="ARBA00022679"/>
    </source>
</evidence>
<dbReference type="PROSITE" id="PS50011">
    <property type="entry name" value="PROTEIN_KINASE_DOM"/>
    <property type="match status" value="1"/>
</dbReference>
<dbReference type="Gene3D" id="3.30.200.20">
    <property type="entry name" value="Phosphorylase Kinase, domain 1"/>
    <property type="match status" value="1"/>
</dbReference>
<dbReference type="OMA" id="HEGQRPP"/>
<dbReference type="FunFam" id="1.10.510.10:FF:001037">
    <property type="entry name" value="SRSF protein kinase 2"/>
    <property type="match status" value="1"/>
</dbReference>
<dbReference type="eggNOG" id="KOG1290">
    <property type="taxonomic scope" value="Eukaryota"/>
</dbReference>
<evidence type="ECO:0000256" key="10">
    <source>
        <dbReference type="RuleBase" id="RU000304"/>
    </source>
</evidence>
<dbReference type="GO" id="GO:0000245">
    <property type="term" value="P:spliceosomal complex assembly"/>
    <property type="evidence" value="ECO:0000318"/>
    <property type="project" value="GO_Central"/>
</dbReference>
<dbReference type="InParanoid" id="B3RUX7"/>
<evidence type="ECO:0000313" key="14">
    <source>
        <dbReference type="Proteomes" id="UP000009022"/>
    </source>
</evidence>
<keyword evidence="6 9" id="KW-0067">ATP-binding</keyword>
<gene>
    <name evidence="13" type="ORF">TRIADDRAFT_55450</name>
</gene>
<sequence>MVLYVPLDGATASKKKRGKAPKKNKTSMKKASIGDRGSSDSCYDDDDLPEESEEEQESPQDYRKGGYHPVNIGDVFNDSYRVIRKLGWGHFSTVWLCWSSKSRRYVALKIVKSASHYTEAAKDEIELLEQVHIRNPTDPGYGYVVQLLDNFKVTGANGANYKGLPIPMVKRITKQVLLGLHYMHTECKIIHTDIKPENILVCVNDDYIQMLVDDVEKASASGKLTSSQVSNLPNDHSSASTGKMSKNKKKKLKKKLKKAAETASQEVSASEEKPSEDNTSDVSDAGVNDTSEGGDNAELAEEKWKNKKSWDDFDPFTIPINVKIADLGNACWTYHHFTDGIQTRQYRSLEVLLGSGYDTPADIWSVACMVFELVTGDYLFEPHSGEGYGRDDDHIAQMIELLGRVPKHVALGGKYSKEYFNKKGELKYIQKLKPWSLVDVLREKYNWTEKDAEDMSSFIVPMLDYVPENRVTAEDCLKHRWLEDTQHNGDEVYLAK</sequence>
<dbReference type="InterPro" id="IPR011009">
    <property type="entry name" value="Kinase-like_dom_sf"/>
</dbReference>
<dbReference type="AlphaFoldDB" id="B3RUX7"/>
<dbReference type="GO" id="GO:0004674">
    <property type="term" value="F:protein serine/threonine kinase activity"/>
    <property type="evidence" value="ECO:0000318"/>
    <property type="project" value="GO_Central"/>
</dbReference>
<dbReference type="Gene3D" id="1.10.510.10">
    <property type="entry name" value="Transferase(Phosphotransferase) domain 1"/>
    <property type="match status" value="1"/>
</dbReference>
<protein>
    <recommendedName>
        <fullName evidence="1">non-specific serine/threonine protein kinase</fullName>
        <ecNumber evidence="1">2.7.11.1</ecNumber>
    </recommendedName>
</protein>
<comment type="catalytic activity">
    <reaction evidence="7">
        <text>L-threonyl-[protein] + ATP = O-phospho-L-threonyl-[protein] + ADP + H(+)</text>
        <dbReference type="Rhea" id="RHEA:46608"/>
        <dbReference type="Rhea" id="RHEA-COMP:11060"/>
        <dbReference type="Rhea" id="RHEA-COMP:11605"/>
        <dbReference type="ChEBI" id="CHEBI:15378"/>
        <dbReference type="ChEBI" id="CHEBI:30013"/>
        <dbReference type="ChEBI" id="CHEBI:30616"/>
        <dbReference type="ChEBI" id="CHEBI:61977"/>
        <dbReference type="ChEBI" id="CHEBI:456216"/>
        <dbReference type="EC" id="2.7.11.1"/>
    </reaction>
</comment>
<dbReference type="GeneID" id="6753151"/>
<reference evidence="13 14" key="1">
    <citation type="journal article" date="2008" name="Nature">
        <title>The Trichoplax genome and the nature of placozoans.</title>
        <authorList>
            <person name="Srivastava M."/>
            <person name="Begovic E."/>
            <person name="Chapman J."/>
            <person name="Putnam N.H."/>
            <person name="Hellsten U."/>
            <person name="Kawashima T."/>
            <person name="Kuo A."/>
            <person name="Mitros T."/>
            <person name="Salamov A."/>
            <person name="Carpenter M.L."/>
            <person name="Signorovitch A.Y."/>
            <person name="Moreno M.A."/>
            <person name="Kamm K."/>
            <person name="Grimwood J."/>
            <person name="Schmutz J."/>
            <person name="Shapiro H."/>
            <person name="Grigoriev I.V."/>
            <person name="Buss L.W."/>
            <person name="Schierwater B."/>
            <person name="Dellaporta S.L."/>
            <person name="Rokhsar D.S."/>
        </authorList>
    </citation>
    <scope>NUCLEOTIDE SEQUENCE [LARGE SCALE GENOMIC DNA]</scope>
    <source>
        <strain evidence="13 14">Grell-BS-1999</strain>
    </source>
</reference>
<dbReference type="PhylomeDB" id="B3RUX7"/>
<feature type="domain" description="Protein kinase" evidence="12">
    <location>
        <begin position="80"/>
        <end position="482"/>
    </location>
</feature>
<organism evidence="13 14">
    <name type="scientific">Trichoplax adhaerens</name>
    <name type="common">Trichoplax reptans</name>
    <dbReference type="NCBI Taxonomy" id="10228"/>
    <lineage>
        <taxon>Eukaryota</taxon>
        <taxon>Metazoa</taxon>
        <taxon>Placozoa</taxon>
        <taxon>Uniplacotomia</taxon>
        <taxon>Trichoplacea</taxon>
        <taxon>Trichoplacidae</taxon>
        <taxon>Trichoplax</taxon>
    </lineage>
</organism>
<dbReference type="SMART" id="SM00220">
    <property type="entry name" value="S_TKc"/>
    <property type="match status" value="1"/>
</dbReference>
<evidence type="ECO:0000259" key="12">
    <source>
        <dbReference type="PROSITE" id="PS50011"/>
    </source>
</evidence>
<dbReference type="OrthoDB" id="2649at2759"/>
<feature type="compositionally biased region" description="Basic residues" evidence="11">
    <location>
        <begin position="13"/>
        <end position="28"/>
    </location>
</feature>
<keyword evidence="4 9" id="KW-0547">Nucleotide-binding</keyword>
<dbReference type="STRING" id="10228.B3RUX7"/>
<dbReference type="PROSITE" id="PS00108">
    <property type="entry name" value="PROTEIN_KINASE_ST"/>
    <property type="match status" value="1"/>
</dbReference>
<evidence type="ECO:0000256" key="2">
    <source>
        <dbReference type="ARBA" id="ARBA00022527"/>
    </source>
</evidence>
<keyword evidence="2 10" id="KW-0723">Serine/threonine-protein kinase</keyword>
<dbReference type="GO" id="GO:0050684">
    <property type="term" value="P:regulation of mRNA processing"/>
    <property type="evidence" value="ECO:0000318"/>
    <property type="project" value="GO_Central"/>
</dbReference>
<dbReference type="GO" id="GO:0005524">
    <property type="term" value="F:ATP binding"/>
    <property type="evidence" value="ECO:0007669"/>
    <property type="project" value="UniProtKB-UniRule"/>
</dbReference>
<dbReference type="InterPro" id="IPR008271">
    <property type="entry name" value="Ser/Thr_kinase_AS"/>
</dbReference>
<dbReference type="PROSITE" id="PS00107">
    <property type="entry name" value="PROTEIN_KINASE_ATP"/>
    <property type="match status" value="1"/>
</dbReference>
<feature type="compositionally biased region" description="Basic residues" evidence="11">
    <location>
        <begin position="245"/>
        <end position="257"/>
    </location>
</feature>
<dbReference type="PANTHER" id="PTHR47634">
    <property type="entry name" value="PROTEIN KINASE DOMAIN-CONTAINING PROTEIN-RELATED"/>
    <property type="match status" value="1"/>
</dbReference>
<evidence type="ECO:0000256" key="11">
    <source>
        <dbReference type="SAM" id="MobiDB-lite"/>
    </source>
</evidence>
<dbReference type="Proteomes" id="UP000009022">
    <property type="component" value="Unassembled WGS sequence"/>
</dbReference>
<dbReference type="SUPFAM" id="SSF56112">
    <property type="entry name" value="Protein kinase-like (PK-like)"/>
    <property type="match status" value="1"/>
</dbReference>
<dbReference type="FunFam" id="3.30.200.20:FF:000770">
    <property type="entry name" value="SRSF protein kinase 2"/>
    <property type="match status" value="1"/>
</dbReference>
<evidence type="ECO:0000256" key="4">
    <source>
        <dbReference type="ARBA" id="ARBA00022741"/>
    </source>
</evidence>
<dbReference type="Pfam" id="PF00069">
    <property type="entry name" value="Pkinase"/>
    <property type="match status" value="2"/>
</dbReference>
<evidence type="ECO:0000256" key="7">
    <source>
        <dbReference type="ARBA" id="ARBA00047899"/>
    </source>
</evidence>
<dbReference type="GO" id="GO:0005737">
    <property type="term" value="C:cytoplasm"/>
    <property type="evidence" value="ECO:0000318"/>
    <property type="project" value="GO_Central"/>
</dbReference>
<dbReference type="GO" id="GO:0005634">
    <property type="term" value="C:nucleus"/>
    <property type="evidence" value="ECO:0000318"/>
    <property type="project" value="GO_Central"/>
</dbReference>
<feature type="binding site" evidence="9">
    <location>
        <position position="109"/>
    </location>
    <ligand>
        <name>ATP</name>
        <dbReference type="ChEBI" id="CHEBI:30616"/>
    </ligand>
</feature>
<feature type="region of interest" description="Disordered" evidence="11">
    <location>
        <begin position="222"/>
        <end position="297"/>
    </location>
</feature>
<keyword evidence="14" id="KW-1185">Reference proteome</keyword>
<feature type="compositionally biased region" description="Acidic residues" evidence="11">
    <location>
        <begin position="42"/>
        <end position="58"/>
    </location>
</feature>
<dbReference type="HOGENOM" id="CLU_000288_81_12_1"/>
<dbReference type="CDD" id="cd14136">
    <property type="entry name" value="STKc_SRPK"/>
    <property type="match status" value="1"/>
</dbReference>
<evidence type="ECO:0000256" key="9">
    <source>
        <dbReference type="PROSITE-ProRule" id="PRU10141"/>
    </source>
</evidence>
<proteinExistence type="inferred from homology"/>
<evidence type="ECO:0000256" key="6">
    <source>
        <dbReference type="ARBA" id="ARBA00022840"/>
    </source>
</evidence>
<keyword evidence="3" id="KW-0808">Transferase</keyword>
<dbReference type="PANTHER" id="PTHR47634:SF9">
    <property type="entry name" value="PROTEIN KINASE DOMAIN-CONTAINING PROTEIN-RELATED"/>
    <property type="match status" value="1"/>
</dbReference>
<evidence type="ECO:0000256" key="1">
    <source>
        <dbReference type="ARBA" id="ARBA00012513"/>
    </source>
</evidence>
<name>B3RUX7_TRIAD</name>
<keyword evidence="5" id="KW-0418">Kinase</keyword>
<comment type="similarity">
    <text evidence="10">Belongs to the protein kinase superfamily.</text>
</comment>
<dbReference type="InterPro" id="IPR051334">
    <property type="entry name" value="SRPK"/>
</dbReference>
<evidence type="ECO:0000256" key="8">
    <source>
        <dbReference type="ARBA" id="ARBA00048679"/>
    </source>
</evidence>
<dbReference type="InterPro" id="IPR017441">
    <property type="entry name" value="Protein_kinase_ATP_BS"/>
</dbReference>
<accession>B3RUX7</accession>
<comment type="catalytic activity">
    <reaction evidence="8">
        <text>L-seryl-[protein] + ATP = O-phospho-L-seryl-[protein] + ADP + H(+)</text>
        <dbReference type="Rhea" id="RHEA:17989"/>
        <dbReference type="Rhea" id="RHEA-COMP:9863"/>
        <dbReference type="Rhea" id="RHEA-COMP:11604"/>
        <dbReference type="ChEBI" id="CHEBI:15378"/>
        <dbReference type="ChEBI" id="CHEBI:29999"/>
        <dbReference type="ChEBI" id="CHEBI:30616"/>
        <dbReference type="ChEBI" id="CHEBI:83421"/>
        <dbReference type="ChEBI" id="CHEBI:456216"/>
        <dbReference type="EC" id="2.7.11.1"/>
    </reaction>
</comment>
<dbReference type="RefSeq" id="XP_002111428.1">
    <property type="nucleotide sequence ID" value="XM_002111392.1"/>
</dbReference>
<dbReference type="InterPro" id="IPR000719">
    <property type="entry name" value="Prot_kinase_dom"/>
</dbReference>
<dbReference type="FunCoup" id="B3RUX7">
    <property type="interactions" value="87"/>
</dbReference>